<proteinExistence type="predicted"/>
<name>A0A428WCT3_AMYBA</name>
<dbReference type="Proteomes" id="UP000286716">
    <property type="component" value="Unassembled WGS sequence"/>
</dbReference>
<sequence length="131" mass="14207">MFDTAEKESPLTPDERKLVLFPLTALADQARLPYRGMRNVMSAEHRARNCRVVAARIRLGVPRADGRRVGERDRQVHFVALPAGKPVPLVLRTLCGDPLAREATDLLDSIAGMPCVRCLASVPRAAGAGAP</sequence>
<dbReference type="RefSeq" id="WP_020644221.1">
    <property type="nucleotide sequence ID" value="NZ_QHHU01000037.1"/>
</dbReference>
<dbReference type="EMBL" id="QHHU01000037">
    <property type="protein sequence ID" value="RSM40883.1"/>
    <property type="molecule type" value="Genomic_DNA"/>
</dbReference>
<protein>
    <submittedName>
        <fullName evidence="1">Uncharacterized protein</fullName>
    </submittedName>
</protein>
<reference evidence="1 2" key="1">
    <citation type="submission" date="2018-05" db="EMBL/GenBank/DDBJ databases">
        <title>Evolution of GPA BGCs.</title>
        <authorList>
            <person name="Waglechner N."/>
            <person name="Wright G.D."/>
        </authorList>
    </citation>
    <scope>NUCLEOTIDE SEQUENCE [LARGE SCALE GENOMIC DNA]</scope>
    <source>
        <strain evidence="1 2">DSM 5908</strain>
    </source>
</reference>
<organism evidence="1 2">
    <name type="scientific">Amycolatopsis balhimycina DSM 5908</name>
    <dbReference type="NCBI Taxonomy" id="1081091"/>
    <lineage>
        <taxon>Bacteria</taxon>
        <taxon>Bacillati</taxon>
        <taxon>Actinomycetota</taxon>
        <taxon>Actinomycetes</taxon>
        <taxon>Pseudonocardiales</taxon>
        <taxon>Pseudonocardiaceae</taxon>
        <taxon>Amycolatopsis</taxon>
    </lineage>
</organism>
<accession>A0A428WCT3</accession>
<comment type="caution">
    <text evidence="1">The sequence shown here is derived from an EMBL/GenBank/DDBJ whole genome shotgun (WGS) entry which is preliminary data.</text>
</comment>
<dbReference type="AlphaFoldDB" id="A0A428WCT3"/>
<gene>
    <name evidence="1" type="ORF">DMA12_25610</name>
</gene>
<keyword evidence="2" id="KW-1185">Reference proteome</keyword>
<evidence type="ECO:0000313" key="1">
    <source>
        <dbReference type="EMBL" id="RSM40883.1"/>
    </source>
</evidence>
<dbReference type="OrthoDB" id="3625434at2"/>
<evidence type="ECO:0000313" key="2">
    <source>
        <dbReference type="Proteomes" id="UP000286716"/>
    </source>
</evidence>